<dbReference type="AlphaFoldDB" id="B8ICW0"/>
<dbReference type="Proteomes" id="UP000008207">
    <property type="component" value="Chromosome"/>
</dbReference>
<evidence type="ECO:0000313" key="2">
    <source>
        <dbReference type="Proteomes" id="UP000008207"/>
    </source>
</evidence>
<dbReference type="STRING" id="460265.Mnod_2557"/>
<name>B8ICW0_METNO</name>
<dbReference type="EMBL" id="CP001349">
    <property type="protein sequence ID" value="ACL57521.1"/>
    <property type="molecule type" value="Genomic_DNA"/>
</dbReference>
<dbReference type="HOGENOM" id="CLU_1218610_0_0_5"/>
<dbReference type="RefSeq" id="WP_015929200.1">
    <property type="nucleotide sequence ID" value="NC_011894.1"/>
</dbReference>
<dbReference type="KEGG" id="mno:Mnod_2557"/>
<reference evidence="1 2" key="1">
    <citation type="submission" date="2009-01" db="EMBL/GenBank/DDBJ databases">
        <title>Complete sequence of chromosome of Methylobacterium nodulans ORS 2060.</title>
        <authorList>
            <consortium name="US DOE Joint Genome Institute"/>
            <person name="Lucas S."/>
            <person name="Copeland A."/>
            <person name="Lapidus A."/>
            <person name="Glavina del Rio T."/>
            <person name="Dalin E."/>
            <person name="Tice H."/>
            <person name="Bruce D."/>
            <person name="Goodwin L."/>
            <person name="Pitluck S."/>
            <person name="Sims D."/>
            <person name="Brettin T."/>
            <person name="Detter J.C."/>
            <person name="Han C."/>
            <person name="Larimer F."/>
            <person name="Land M."/>
            <person name="Hauser L."/>
            <person name="Kyrpides N."/>
            <person name="Ivanova N."/>
            <person name="Marx C.J."/>
            <person name="Richardson P."/>
        </authorList>
    </citation>
    <scope>NUCLEOTIDE SEQUENCE [LARGE SCALE GENOMIC DNA]</scope>
    <source>
        <strain evidence="2">LMG 21967 / CNCM I-2342 / ORS 2060</strain>
    </source>
</reference>
<organism evidence="1 2">
    <name type="scientific">Methylobacterium nodulans (strain LMG 21967 / CNCM I-2342 / ORS 2060)</name>
    <dbReference type="NCBI Taxonomy" id="460265"/>
    <lineage>
        <taxon>Bacteria</taxon>
        <taxon>Pseudomonadati</taxon>
        <taxon>Pseudomonadota</taxon>
        <taxon>Alphaproteobacteria</taxon>
        <taxon>Hyphomicrobiales</taxon>
        <taxon>Methylobacteriaceae</taxon>
        <taxon>Methylobacterium</taxon>
    </lineage>
</organism>
<keyword evidence="2" id="KW-1185">Reference proteome</keyword>
<evidence type="ECO:0000313" key="1">
    <source>
        <dbReference type="EMBL" id="ACL57521.1"/>
    </source>
</evidence>
<proteinExistence type="predicted"/>
<sequence>MMVYRLAALAADSGMPRMRQQMLTERAAGDVGLASLFSQALTLLVGALFIITTANAGSVRRELIAGEEGWVFEEFGKDLAVLRASLMERGGISPGLILFACNKNTWRMRVIVPQDTSQQQQSAPMRGQFMSRTRGFRGSKDTSTNLAEARVLGGGSFELVENSFSYQTVRDITASFRKSARLIELAIRQENDAGSFEKVQTMTIFLDQTAEMVLASSAFLYACSRNS</sequence>
<accession>B8ICW0</accession>
<gene>
    <name evidence="1" type="ordered locus">Mnod_2557</name>
</gene>
<protein>
    <submittedName>
        <fullName evidence="1">Uncharacterized protein</fullName>
    </submittedName>
</protein>